<feature type="domain" description="RagB/SusD" evidence="6">
    <location>
        <begin position="370"/>
        <end position="489"/>
    </location>
</feature>
<sequence>MKINFKHILFGSALLLAGQSCTDLTETTYDVIPTDQFGSTAAQQAALLGPLYSSLGDYFGRYAELNTVTDEQVIPTRGGDWKDGDAWKRLKEHNWTPTGDDDKFNGMWTWCYNSITSINQQLGNITEPATLAELRVLRAYYHYILLDHFRNIIIAEKVGGEVQTQKTGAETAAWIEKEIKESYPNLSATAGGAYYGRVNKYVANMILAKLYLNSEVYTGTARWADAKVQCDTVIASGKYVLSADFFSNFATQNQASKENILAVPYDASKRGGFNMNMRTLHYLSQLTYNTPQAPWNGYCTATEFYNSFAETDGRKKMWIVGQQYSSDGKLLTDDGKPFIFTPEIPAFEMPAGPVARLAGARSQKYEIQRNGASSDQDNDFVLFRLGDTYLMRAEANLRLGNTAAAIADVNIVRARADATPVTKLSLDDMLAERGWEMAWEYVRRQDLIRFGQFNKAWMFKPASPAFRNIFPIPSTQLSLNPNLKQNPGY</sequence>
<accession>A0A4U6D781</accession>
<dbReference type="AlphaFoldDB" id="A0A4U6D781"/>
<dbReference type="Pfam" id="PF07980">
    <property type="entry name" value="SusD_RagB"/>
    <property type="match status" value="1"/>
</dbReference>
<organism evidence="8 9">
    <name type="scientific">Dyadobacter frigoris</name>
    <dbReference type="NCBI Taxonomy" id="2576211"/>
    <lineage>
        <taxon>Bacteria</taxon>
        <taxon>Pseudomonadati</taxon>
        <taxon>Bacteroidota</taxon>
        <taxon>Cytophagia</taxon>
        <taxon>Cytophagales</taxon>
        <taxon>Spirosomataceae</taxon>
        <taxon>Dyadobacter</taxon>
    </lineage>
</organism>
<dbReference type="SUPFAM" id="SSF48452">
    <property type="entry name" value="TPR-like"/>
    <property type="match status" value="1"/>
</dbReference>
<evidence type="ECO:0000256" key="4">
    <source>
        <dbReference type="ARBA" id="ARBA00023136"/>
    </source>
</evidence>
<evidence type="ECO:0000256" key="2">
    <source>
        <dbReference type="ARBA" id="ARBA00006275"/>
    </source>
</evidence>
<gene>
    <name evidence="8" type="ORF">FDK13_05280</name>
</gene>
<protein>
    <submittedName>
        <fullName evidence="8">RagB/SusD family nutrient uptake outer membrane protein</fullName>
    </submittedName>
</protein>
<dbReference type="GO" id="GO:0009279">
    <property type="term" value="C:cell outer membrane"/>
    <property type="evidence" value="ECO:0007669"/>
    <property type="project" value="UniProtKB-SubCell"/>
</dbReference>
<dbReference type="Gene3D" id="1.25.40.390">
    <property type="match status" value="1"/>
</dbReference>
<dbReference type="Gene3D" id="1.10.3780.10">
    <property type="entry name" value="SusD-like"/>
    <property type="match status" value="1"/>
</dbReference>
<dbReference type="PROSITE" id="PS51257">
    <property type="entry name" value="PROKAR_LIPOPROTEIN"/>
    <property type="match status" value="1"/>
</dbReference>
<evidence type="ECO:0000259" key="6">
    <source>
        <dbReference type="Pfam" id="PF07980"/>
    </source>
</evidence>
<dbReference type="Gene3D" id="1.25.40.10">
    <property type="entry name" value="Tetratricopeptide repeat domain"/>
    <property type="match status" value="1"/>
</dbReference>
<evidence type="ECO:0000259" key="7">
    <source>
        <dbReference type="Pfam" id="PF14322"/>
    </source>
</evidence>
<evidence type="ECO:0000256" key="3">
    <source>
        <dbReference type="ARBA" id="ARBA00022729"/>
    </source>
</evidence>
<feature type="domain" description="SusD-like N-terminal" evidence="7">
    <location>
        <begin position="87"/>
        <end position="212"/>
    </location>
</feature>
<dbReference type="EMBL" id="SZVO01000002">
    <property type="protein sequence ID" value="TKT93269.1"/>
    <property type="molecule type" value="Genomic_DNA"/>
</dbReference>
<comment type="subcellular location">
    <subcellularLocation>
        <location evidence="1">Cell outer membrane</location>
    </subcellularLocation>
</comment>
<comment type="caution">
    <text evidence="8">The sequence shown here is derived from an EMBL/GenBank/DDBJ whole genome shotgun (WGS) entry which is preliminary data.</text>
</comment>
<comment type="similarity">
    <text evidence="2">Belongs to the SusD family.</text>
</comment>
<dbReference type="InterPro" id="IPR011990">
    <property type="entry name" value="TPR-like_helical_dom_sf"/>
</dbReference>
<name>A0A4U6D781_9BACT</name>
<dbReference type="InterPro" id="IPR012944">
    <property type="entry name" value="SusD_RagB_dom"/>
</dbReference>
<dbReference type="OrthoDB" id="9783641at2"/>
<proteinExistence type="inferred from homology"/>
<evidence type="ECO:0000256" key="1">
    <source>
        <dbReference type="ARBA" id="ARBA00004442"/>
    </source>
</evidence>
<reference evidence="8 9" key="1">
    <citation type="submission" date="2019-05" db="EMBL/GenBank/DDBJ databases">
        <title>Dyadobacter AR-3-8 sp. nov., isolated from arctic soil.</title>
        <authorList>
            <person name="Chaudhary D.K."/>
        </authorList>
    </citation>
    <scope>NUCLEOTIDE SEQUENCE [LARGE SCALE GENOMIC DNA]</scope>
    <source>
        <strain evidence="8 9">AR-3-8</strain>
    </source>
</reference>
<keyword evidence="5" id="KW-0998">Cell outer membrane</keyword>
<dbReference type="Proteomes" id="UP000304900">
    <property type="component" value="Unassembled WGS sequence"/>
</dbReference>
<evidence type="ECO:0000256" key="5">
    <source>
        <dbReference type="ARBA" id="ARBA00023237"/>
    </source>
</evidence>
<keyword evidence="4" id="KW-0472">Membrane</keyword>
<keyword evidence="3" id="KW-0732">Signal</keyword>
<dbReference type="Pfam" id="PF14322">
    <property type="entry name" value="SusD-like_3"/>
    <property type="match status" value="1"/>
</dbReference>
<dbReference type="RefSeq" id="WP_137338945.1">
    <property type="nucleotide sequence ID" value="NZ_SZVO01000002.1"/>
</dbReference>
<keyword evidence="9" id="KW-1185">Reference proteome</keyword>
<evidence type="ECO:0000313" key="9">
    <source>
        <dbReference type="Proteomes" id="UP000304900"/>
    </source>
</evidence>
<evidence type="ECO:0000313" key="8">
    <source>
        <dbReference type="EMBL" id="TKT93269.1"/>
    </source>
</evidence>
<dbReference type="InterPro" id="IPR033985">
    <property type="entry name" value="SusD-like_N"/>
</dbReference>